<comment type="caution">
    <text evidence="2">The sequence shown here is derived from an EMBL/GenBank/DDBJ whole genome shotgun (WGS) entry which is preliminary data.</text>
</comment>
<feature type="compositionally biased region" description="Low complexity" evidence="1">
    <location>
        <begin position="328"/>
        <end position="339"/>
    </location>
</feature>
<name>A0A6N4DS71_9GAMM</name>
<accession>A0A6N4DS71</accession>
<protein>
    <submittedName>
        <fullName evidence="2">Uncharacterized protein</fullName>
    </submittedName>
</protein>
<dbReference type="Proteomes" id="UP000250928">
    <property type="component" value="Unassembled WGS sequence"/>
</dbReference>
<evidence type="ECO:0000313" key="3">
    <source>
        <dbReference type="Proteomes" id="UP000250928"/>
    </source>
</evidence>
<organism evidence="2 3">
    <name type="scientific">Candidatus Sedimenticola endophacoides</name>
    <dbReference type="NCBI Taxonomy" id="2548426"/>
    <lineage>
        <taxon>Bacteria</taxon>
        <taxon>Pseudomonadati</taxon>
        <taxon>Pseudomonadota</taxon>
        <taxon>Gammaproteobacteria</taxon>
        <taxon>Chromatiales</taxon>
        <taxon>Sedimenticolaceae</taxon>
        <taxon>Sedimenticola</taxon>
    </lineage>
</organism>
<gene>
    <name evidence="2" type="ORF">C3L24_10445</name>
</gene>
<dbReference type="AlphaFoldDB" id="A0A6N4DS71"/>
<feature type="region of interest" description="Disordered" evidence="1">
    <location>
        <begin position="316"/>
        <end position="348"/>
    </location>
</feature>
<reference evidence="2 3" key="1">
    <citation type="submission" date="2018-01" db="EMBL/GenBank/DDBJ databases">
        <title>Novel co-symbiosis in the lucinid bivalve Phacoides pectinatus.</title>
        <authorList>
            <person name="Lim S.J."/>
            <person name="Davis B.G."/>
            <person name="Gill D.E."/>
            <person name="Engel A.S."/>
            <person name="Anderson L.C."/>
            <person name="Campbell B.J."/>
        </authorList>
    </citation>
    <scope>NUCLEOTIDE SEQUENCE [LARGE SCALE GENOMIC DNA]</scope>
    <source>
        <strain evidence="2">N3_P5</strain>
    </source>
</reference>
<dbReference type="EMBL" id="PQCO01000248">
    <property type="protein sequence ID" value="PUD99767.1"/>
    <property type="molecule type" value="Genomic_DNA"/>
</dbReference>
<sequence>MKLKNILLLLILAGATVYGGIKGYIHHQAGARLDELVRIAAPFVRIEYDGISSRLEGVLAVDGVRLSPTDGYDLVTLRRVEIEGDGLGFLFDLGEGFARQPPTRLKARLLGMEVPLAGTLRPSLGMAGEDAGCTLAGVLRHADLKALGHTLIDLDADAEYLLDTMAGELSLRLGYRMHGLQSLSAEILVGGVGELTALATSEVPEVRRVDIRYTLEPEYIKALIGHCAGQGGVAPQHFVNGLFQQESGHYLRTLGIVPGPGLMEALKELVTQGGEVRLRAEPAPGLKPQALQGYRPEDAVRMLGLSVSVNERPVTDLSYSHQGGGRGAAARAEAGAAPEEAARRPQRQYYAPVGLDQLERYLGR</sequence>
<evidence type="ECO:0000256" key="1">
    <source>
        <dbReference type="SAM" id="MobiDB-lite"/>
    </source>
</evidence>
<evidence type="ECO:0000313" key="2">
    <source>
        <dbReference type="EMBL" id="PUD99767.1"/>
    </source>
</evidence>
<proteinExistence type="predicted"/>